<organism evidence="8 9">
    <name type="scientific">Oceanotoga teriensis</name>
    <dbReference type="NCBI Taxonomy" id="515440"/>
    <lineage>
        <taxon>Bacteria</taxon>
        <taxon>Thermotogati</taxon>
        <taxon>Thermotogota</taxon>
        <taxon>Thermotogae</taxon>
        <taxon>Petrotogales</taxon>
        <taxon>Petrotogaceae</taxon>
        <taxon>Oceanotoga</taxon>
    </lineage>
</organism>
<accession>A0AA45C7H5</accession>
<dbReference type="InterPro" id="IPR047135">
    <property type="entry name" value="YsiQ"/>
</dbReference>
<evidence type="ECO:0000256" key="4">
    <source>
        <dbReference type="ARBA" id="ARBA00022692"/>
    </source>
</evidence>
<gene>
    <name evidence="8" type="ORF">C7380_106118</name>
</gene>
<reference evidence="8 9" key="1">
    <citation type="submission" date="2018-05" db="EMBL/GenBank/DDBJ databases">
        <title>Genomic Encyclopedia of Type Strains, Phase IV (KMG-IV): sequencing the most valuable type-strain genomes for metagenomic binning, comparative biology and taxonomic classification.</title>
        <authorList>
            <person name="Goeker M."/>
        </authorList>
    </citation>
    <scope>NUCLEOTIDE SEQUENCE [LARGE SCALE GENOMIC DNA]</scope>
    <source>
        <strain evidence="8 9">DSM 24906</strain>
    </source>
</reference>
<dbReference type="GO" id="GO:0042910">
    <property type="term" value="F:xenobiotic transmembrane transporter activity"/>
    <property type="evidence" value="ECO:0007669"/>
    <property type="project" value="InterPro"/>
</dbReference>
<keyword evidence="2" id="KW-0813">Transport</keyword>
<comment type="subcellular location">
    <subcellularLocation>
        <location evidence="1">Cell membrane</location>
        <topology evidence="1">Multi-pass membrane protein</topology>
    </subcellularLocation>
</comment>
<feature type="transmembrane region" description="Helical" evidence="7">
    <location>
        <begin position="125"/>
        <end position="144"/>
    </location>
</feature>
<evidence type="ECO:0000313" key="8">
    <source>
        <dbReference type="EMBL" id="PWJ95310.1"/>
    </source>
</evidence>
<keyword evidence="3" id="KW-1003">Cell membrane</keyword>
<feature type="transmembrane region" description="Helical" evidence="7">
    <location>
        <begin position="279"/>
        <end position="296"/>
    </location>
</feature>
<feature type="transmembrane region" description="Helical" evidence="7">
    <location>
        <begin position="84"/>
        <end position="105"/>
    </location>
</feature>
<dbReference type="Pfam" id="PF01554">
    <property type="entry name" value="MatE"/>
    <property type="match status" value="2"/>
</dbReference>
<dbReference type="EMBL" id="QGGI01000006">
    <property type="protein sequence ID" value="PWJ95310.1"/>
    <property type="molecule type" value="Genomic_DNA"/>
</dbReference>
<evidence type="ECO:0000256" key="6">
    <source>
        <dbReference type="ARBA" id="ARBA00023136"/>
    </source>
</evidence>
<evidence type="ECO:0000256" key="1">
    <source>
        <dbReference type="ARBA" id="ARBA00004651"/>
    </source>
</evidence>
<keyword evidence="9" id="KW-1185">Reference proteome</keyword>
<dbReference type="PANTHER" id="PTHR42925">
    <property type="entry name" value="MULTIDRUG AND TOXIN EFFLUX PROTEIN MATE FAMILY"/>
    <property type="match status" value="1"/>
</dbReference>
<keyword evidence="5 7" id="KW-1133">Transmembrane helix</keyword>
<feature type="transmembrane region" description="Helical" evidence="7">
    <location>
        <begin position="385"/>
        <end position="406"/>
    </location>
</feature>
<evidence type="ECO:0000313" key="9">
    <source>
        <dbReference type="Proteomes" id="UP000245921"/>
    </source>
</evidence>
<evidence type="ECO:0000256" key="5">
    <source>
        <dbReference type="ARBA" id="ARBA00022989"/>
    </source>
</evidence>
<feature type="transmembrane region" description="Helical" evidence="7">
    <location>
        <begin position="51"/>
        <end position="72"/>
    </location>
</feature>
<dbReference type="InterPro" id="IPR002528">
    <property type="entry name" value="MATE_fam"/>
</dbReference>
<name>A0AA45C7H5_9BACT</name>
<feature type="transmembrane region" description="Helical" evidence="7">
    <location>
        <begin position="352"/>
        <end position="373"/>
    </location>
</feature>
<dbReference type="GO" id="GO:0015297">
    <property type="term" value="F:antiporter activity"/>
    <property type="evidence" value="ECO:0007669"/>
    <property type="project" value="InterPro"/>
</dbReference>
<comment type="caution">
    <text evidence="8">The sequence shown here is derived from an EMBL/GenBank/DDBJ whole genome shotgun (WGS) entry which is preliminary data.</text>
</comment>
<dbReference type="Proteomes" id="UP000245921">
    <property type="component" value="Unassembled WGS sequence"/>
</dbReference>
<dbReference type="CDD" id="cd13134">
    <property type="entry name" value="MATE_like_8"/>
    <property type="match status" value="1"/>
</dbReference>
<dbReference type="PANTHER" id="PTHR42925:SF2">
    <property type="entry name" value="NA+ DRIVEN MULTIDRUG EFFLUX PUMP"/>
    <property type="match status" value="1"/>
</dbReference>
<evidence type="ECO:0000256" key="3">
    <source>
        <dbReference type="ARBA" id="ARBA00022475"/>
    </source>
</evidence>
<dbReference type="NCBIfam" id="TIGR00797">
    <property type="entry name" value="matE"/>
    <property type="match status" value="1"/>
</dbReference>
<feature type="transmembrane region" description="Helical" evidence="7">
    <location>
        <begin position="317"/>
        <end position="340"/>
    </location>
</feature>
<dbReference type="RefSeq" id="WP_158274795.1">
    <property type="nucleotide sequence ID" value="NZ_QGGI01000006.1"/>
</dbReference>
<protein>
    <submittedName>
        <fullName evidence="8">MATE family efflux protein</fullName>
    </submittedName>
</protein>
<keyword evidence="6 7" id="KW-0472">Membrane</keyword>
<feature type="transmembrane region" description="Helical" evidence="7">
    <location>
        <begin position="188"/>
        <end position="210"/>
    </location>
</feature>
<dbReference type="InterPro" id="IPR048279">
    <property type="entry name" value="MdtK-like"/>
</dbReference>
<dbReference type="GO" id="GO:0005886">
    <property type="term" value="C:plasma membrane"/>
    <property type="evidence" value="ECO:0007669"/>
    <property type="project" value="UniProtKB-SubCell"/>
</dbReference>
<evidence type="ECO:0000256" key="7">
    <source>
        <dbReference type="SAM" id="Phobius"/>
    </source>
</evidence>
<proteinExistence type="predicted"/>
<sequence>MSSFYKRLFYLALPIAIQQLISTGVNFIDTLMMGQLGDIAIAAVGQANRIFFLFSLLMFGISSAGSIFISQYHGKSEKENISKTTSLMFIFAFLASLIFFIPAYFKPEFVMSFFSPDSEVINAGKQYLKLVSISYPIMSIIFVFETAFKSTEHTTIPMISSSLAMGINIILNYIFIFGKFGVPQMNEAGAAIGTLFARIVQAIFLVYYIIKLKHPAFFKFKSIKYISKDFVIRFIKHAAPVTGNEFLWAAGVTAYSIIFANISTEVIAAKNIVDTIEQFIWAFLFALGSSTAIIIGKELGASRFEEAQKYSKKLIKLNFIFSIILILLLISILPFILKAFNVSQEVKQMIKTILYISFLFIPLRSFNLINGVGILRAGGDTKIMFYTEIITLWGLGVTAAFISGIILKLDYYWVYLLTMLDEIAKAIILGHRYLTKKWVKNVIN</sequence>
<keyword evidence="4 7" id="KW-0812">Transmembrane</keyword>
<feature type="transmembrane region" description="Helical" evidence="7">
    <location>
        <begin position="156"/>
        <end position="176"/>
    </location>
</feature>
<evidence type="ECO:0000256" key="2">
    <source>
        <dbReference type="ARBA" id="ARBA00022448"/>
    </source>
</evidence>
<dbReference type="PIRSF" id="PIRSF006603">
    <property type="entry name" value="DinF"/>
    <property type="match status" value="1"/>
</dbReference>
<feature type="transmembrane region" description="Helical" evidence="7">
    <location>
        <begin position="246"/>
        <end position="267"/>
    </location>
</feature>
<dbReference type="AlphaFoldDB" id="A0AA45C7H5"/>